<reference evidence="5" key="2">
    <citation type="submission" date="2020-09" db="EMBL/GenBank/DDBJ databases">
        <authorList>
            <person name="Sun Q."/>
            <person name="Kim S."/>
        </authorList>
    </citation>
    <scope>NUCLEOTIDE SEQUENCE</scope>
    <source>
        <strain evidence="5">KCTC 42651</strain>
    </source>
</reference>
<dbReference type="GO" id="GO:0016052">
    <property type="term" value="P:carbohydrate catabolic process"/>
    <property type="evidence" value="ECO:0007669"/>
    <property type="project" value="TreeGrafter"/>
</dbReference>
<dbReference type="InterPro" id="IPR029017">
    <property type="entry name" value="Enolase-like_N"/>
</dbReference>
<dbReference type="InterPro" id="IPR046945">
    <property type="entry name" value="RHMD-like"/>
</dbReference>
<accession>A0A919CPQ8</accession>
<comment type="cofactor">
    <cofactor evidence="1">
        <name>Mg(2+)</name>
        <dbReference type="ChEBI" id="CHEBI:18420"/>
    </cofactor>
</comment>
<keyword evidence="5" id="KW-0413">Isomerase</keyword>
<protein>
    <submittedName>
        <fullName evidence="5">Isomerase</fullName>
    </submittedName>
</protein>
<dbReference type="Pfam" id="PF02746">
    <property type="entry name" value="MR_MLE_N"/>
    <property type="match status" value="1"/>
</dbReference>
<dbReference type="SMART" id="SM00922">
    <property type="entry name" value="MR_MLE"/>
    <property type="match status" value="1"/>
</dbReference>
<evidence type="ECO:0000313" key="5">
    <source>
        <dbReference type="EMBL" id="GHD51540.1"/>
    </source>
</evidence>
<evidence type="ECO:0000256" key="3">
    <source>
        <dbReference type="ARBA" id="ARBA00022842"/>
    </source>
</evidence>
<sequence length="369" mass="41390">MKIERIDVTRHRLHLDPPFRASWDTRPRTVFEAAVMRVITDDGLVGIGSGDLMLGFEQHEHLFLGRDPLDLDRHWRVLDNLAFHYSRYWPLDLALWDLAGKILGQPVWRLVGGRSDRTALYASSGTLRDPSAMADAAYAFLDAGFPAMKIRFHRGDWREDIAALEAVRDAVGDRLVLMVDCNQGWRMPWDVEPPWTLKDAVAVGRELEELDVFWMEEPLHRADYAGMAALRDMLDVRIAGGEMNRETFEFRTLIERRCLDVLQPDAALTGGIGGLKRVAEAAVDAGLTFTPHTWSNGLGFVANAHLAVGAGNPPFLEFPYDPPEWTPERRDFMLTEPIQVPEGGELILSDEPGLGVALDEDRLAATRIG</sequence>
<dbReference type="GO" id="GO:0016836">
    <property type="term" value="F:hydro-lyase activity"/>
    <property type="evidence" value="ECO:0007669"/>
    <property type="project" value="TreeGrafter"/>
</dbReference>
<dbReference type="SUPFAM" id="SSF54826">
    <property type="entry name" value="Enolase N-terminal domain-like"/>
    <property type="match status" value="1"/>
</dbReference>
<keyword evidence="6" id="KW-1185">Reference proteome</keyword>
<keyword evidence="2" id="KW-0479">Metal-binding</keyword>
<dbReference type="AlphaFoldDB" id="A0A919CPQ8"/>
<dbReference type="Gene3D" id="3.20.20.120">
    <property type="entry name" value="Enolase-like C-terminal domain"/>
    <property type="match status" value="1"/>
</dbReference>
<dbReference type="Pfam" id="PF13378">
    <property type="entry name" value="MR_MLE_C"/>
    <property type="match status" value="1"/>
</dbReference>
<evidence type="ECO:0000259" key="4">
    <source>
        <dbReference type="SMART" id="SM00922"/>
    </source>
</evidence>
<dbReference type="Proteomes" id="UP000630353">
    <property type="component" value="Unassembled WGS sequence"/>
</dbReference>
<dbReference type="EMBL" id="BMZS01000005">
    <property type="protein sequence ID" value="GHD51540.1"/>
    <property type="molecule type" value="Genomic_DNA"/>
</dbReference>
<dbReference type="GO" id="GO:0000287">
    <property type="term" value="F:magnesium ion binding"/>
    <property type="evidence" value="ECO:0007669"/>
    <property type="project" value="TreeGrafter"/>
</dbReference>
<comment type="caution">
    <text evidence="5">The sequence shown here is derived from an EMBL/GenBank/DDBJ whole genome shotgun (WGS) entry which is preliminary data.</text>
</comment>
<dbReference type="InterPro" id="IPR013342">
    <property type="entry name" value="Mandelate_racemase_C"/>
</dbReference>
<proteinExistence type="predicted"/>
<dbReference type="CDD" id="cd03316">
    <property type="entry name" value="MR_like"/>
    <property type="match status" value="1"/>
</dbReference>
<dbReference type="InterPro" id="IPR013341">
    <property type="entry name" value="Mandelate_racemase_N_dom"/>
</dbReference>
<dbReference type="GO" id="GO:0016853">
    <property type="term" value="F:isomerase activity"/>
    <property type="evidence" value="ECO:0007669"/>
    <property type="project" value="UniProtKB-KW"/>
</dbReference>
<feature type="domain" description="Mandelate racemase/muconate lactonizing enzyme C-terminal" evidence="4">
    <location>
        <begin position="130"/>
        <end position="237"/>
    </location>
</feature>
<keyword evidence="3" id="KW-0460">Magnesium</keyword>
<dbReference type="PANTHER" id="PTHR13794:SF58">
    <property type="entry name" value="MITOCHONDRIAL ENOLASE SUPERFAMILY MEMBER 1"/>
    <property type="match status" value="1"/>
</dbReference>
<reference evidence="5" key="1">
    <citation type="journal article" date="2014" name="Int. J. Syst. Evol. Microbiol.">
        <title>Complete genome sequence of Corynebacterium casei LMG S-19264T (=DSM 44701T), isolated from a smear-ripened cheese.</title>
        <authorList>
            <consortium name="US DOE Joint Genome Institute (JGI-PGF)"/>
            <person name="Walter F."/>
            <person name="Albersmeier A."/>
            <person name="Kalinowski J."/>
            <person name="Ruckert C."/>
        </authorList>
    </citation>
    <scope>NUCLEOTIDE SEQUENCE</scope>
    <source>
        <strain evidence="5">KCTC 42651</strain>
    </source>
</reference>
<dbReference type="PANTHER" id="PTHR13794">
    <property type="entry name" value="ENOLASE SUPERFAMILY, MANDELATE RACEMASE"/>
    <property type="match status" value="1"/>
</dbReference>
<gene>
    <name evidence="5" type="ORF">GCM10017083_26110</name>
</gene>
<name>A0A919CPQ8_9PROT</name>
<dbReference type="InterPro" id="IPR029065">
    <property type="entry name" value="Enolase_C-like"/>
</dbReference>
<evidence type="ECO:0000256" key="1">
    <source>
        <dbReference type="ARBA" id="ARBA00001946"/>
    </source>
</evidence>
<organism evidence="5 6">
    <name type="scientific">Thalassobaculum fulvum</name>
    <dbReference type="NCBI Taxonomy" id="1633335"/>
    <lineage>
        <taxon>Bacteria</taxon>
        <taxon>Pseudomonadati</taxon>
        <taxon>Pseudomonadota</taxon>
        <taxon>Alphaproteobacteria</taxon>
        <taxon>Rhodospirillales</taxon>
        <taxon>Thalassobaculaceae</taxon>
        <taxon>Thalassobaculum</taxon>
    </lineage>
</organism>
<dbReference type="Gene3D" id="3.30.390.10">
    <property type="entry name" value="Enolase-like, N-terminal domain"/>
    <property type="match status" value="1"/>
</dbReference>
<evidence type="ECO:0000256" key="2">
    <source>
        <dbReference type="ARBA" id="ARBA00022723"/>
    </source>
</evidence>
<dbReference type="RefSeq" id="WP_189990201.1">
    <property type="nucleotide sequence ID" value="NZ_BMZS01000005.1"/>
</dbReference>
<dbReference type="SFLD" id="SFLDG00179">
    <property type="entry name" value="mandelate_racemase"/>
    <property type="match status" value="1"/>
</dbReference>
<dbReference type="InterPro" id="IPR036849">
    <property type="entry name" value="Enolase-like_C_sf"/>
</dbReference>
<dbReference type="SFLD" id="SFLDS00001">
    <property type="entry name" value="Enolase"/>
    <property type="match status" value="1"/>
</dbReference>
<dbReference type="SUPFAM" id="SSF51604">
    <property type="entry name" value="Enolase C-terminal domain-like"/>
    <property type="match status" value="1"/>
</dbReference>
<evidence type="ECO:0000313" key="6">
    <source>
        <dbReference type="Proteomes" id="UP000630353"/>
    </source>
</evidence>